<organism evidence="2 3">
    <name type="scientific">Oryza meyeriana var. granulata</name>
    <dbReference type="NCBI Taxonomy" id="110450"/>
    <lineage>
        <taxon>Eukaryota</taxon>
        <taxon>Viridiplantae</taxon>
        <taxon>Streptophyta</taxon>
        <taxon>Embryophyta</taxon>
        <taxon>Tracheophyta</taxon>
        <taxon>Spermatophyta</taxon>
        <taxon>Magnoliopsida</taxon>
        <taxon>Liliopsida</taxon>
        <taxon>Poales</taxon>
        <taxon>Poaceae</taxon>
        <taxon>BOP clade</taxon>
        <taxon>Oryzoideae</taxon>
        <taxon>Oryzeae</taxon>
        <taxon>Oryzinae</taxon>
        <taxon>Oryza</taxon>
        <taxon>Oryza meyeriana</taxon>
    </lineage>
</organism>
<gene>
    <name evidence="2" type="ORF">E2562_014304</name>
</gene>
<sequence length="93" mass="9570">MAGRRTLWPAGRGSSSPVGTGWSGLGLTASAGSATGHRAASGCMDAVVESPLVGDSRRRRGVRRQRRRPSGASGSSVSGGRREECQPRHSAVP</sequence>
<accession>A0A6G1C4V3</accession>
<name>A0A6G1C4V3_9ORYZ</name>
<comment type="caution">
    <text evidence="2">The sequence shown here is derived from an EMBL/GenBank/DDBJ whole genome shotgun (WGS) entry which is preliminary data.</text>
</comment>
<evidence type="ECO:0000313" key="2">
    <source>
        <dbReference type="EMBL" id="KAF0895685.1"/>
    </source>
</evidence>
<feature type="region of interest" description="Disordered" evidence="1">
    <location>
        <begin position="1"/>
        <end position="93"/>
    </location>
</feature>
<feature type="compositionally biased region" description="Low complexity" evidence="1">
    <location>
        <begin position="70"/>
        <end position="79"/>
    </location>
</feature>
<evidence type="ECO:0000256" key="1">
    <source>
        <dbReference type="SAM" id="MobiDB-lite"/>
    </source>
</evidence>
<keyword evidence="3" id="KW-1185">Reference proteome</keyword>
<dbReference type="Proteomes" id="UP000479710">
    <property type="component" value="Unassembled WGS sequence"/>
</dbReference>
<reference evidence="2 3" key="1">
    <citation type="submission" date="2019-11" db="EMBL/GenBank/DDBJ databases">
        <title>Whole genome sequence of Oryza granulata.</title>
        <authorList>
            <person name="Li W."/>
        </authorList>
    </citation>
    <scope>NUCLEOTIDE SEQUENCE [LARGE SCALE GENOMIC DNA]</scope>
    <source>
        <strain evidence="3">cv. Menghai</strain>
        <tissue evidence="2">Leaf</tissue>
    </source>
</reference>
<dbReference type="AlphaFoldDB" id="A0A6G1C4V3"/>
<feature type="compositionally biased region" description="Basic residues" evidence="1">
    <location>
        <begin position="57"/>
        <end position="69"/>
    </location>
</feature>
<protein>
    <submittedName>
        <fullName evidence="2">Uncharacterized protein</fullName>
    </submittedName>
</protein>
<dbReference type="EMBL" id="SPHZ02000010">
    <property type="protein sequence ID" value="KAF0895685.1"/>
    <property type="molecule type" value="Genomic_DNA"/>
</dbReference>
<evidence type="ECO:0000313" key="3">
    <source>
        <dbReference type="Proteomes" id="UP000479710"/>
    </source>
</evidence>
<proteinExistence type="predicted"/>